<proteinExistence type="predicted"/>
<dbReference type="EMBL" id="CP032514">
    <property type="protein sequence ID" value="AYD89864.1"/>
    <property type="molecule type" value="Genomic_DNA"/>
</dbReference>
<accession>A0ABM6Z3V1</accession>
<keyword evidence="3" id="KW-1185">Reference proteome</keyword>
<evidence type="ECO:0000313" key="2">
    <source>
        <dbReference type="EMBL" id="AYD89864.1"/>
    </source>
</evidence>
<feature type="compositionally biased region" description="Pro residues" evidence="1">
    <location>
        <begin position="145"/>
        <end position="154"/>
    </location>
</feature>
<dbReference type="Proteomes" id="UP000273001">
    <property type="component" value="Chromosome"/>
</dbReference>
<evidence type="ECO:0000256" key="1">
    <source>
        <dbReference type="SAM" id="MobiDB-lite"/>
    </source>
</evidence>
<sequence length="154" mass="16489">MGWCAAAELGLDLSRVLSVPADGLGHDGVLAAAGVLVDGVDVLLLTSQAAGCLATSSRRRLLVRARERGTLILTPLPWQGARTLVCERSRLDEAAPGRPAWAYLTRCAVTCVRWTVARVMTRVRRRTAGASSSPCTLRRCRPRLPPRPPPAGGR</sequence>
<name>A0ABM6Z3V1_9ACTO</name>
<organism evidence="2 3">
    <name type="scientific">Actinomyces lilanjuaniae</name>
    <dbReference type="NCBI Taxonomy" id="2321394"/>
    <lineage>
        <taxon>Bacteria</taxon>
        <taxon>Bacillati</taxon>
        <taxon>Actinomycetota</taxon>
        <taxon>Actinomycetes</taxon>
        <taxon>Actinomycetales</taxon>
        <taxon>Actinomycetaceae</taxon>
        <taxon>Actinomyces</taxon>
    </lineage>
</organism>
<reference evidence="2 3" key="1">
    <citation type="submission" date="2018-09" db="EMBL/GenBank/DDBJ databases">
        <authorList>
            <person name="Li J."/>
        </authorList>
    </citation>
    <scope>NUCLEOTIDE SEQUENCE [LARGE SCALE GENOMIC DNA]</scope>
    <source>
        <strain evidence="2 3">2129</strain>
    </source>
</reference>
<feature type="region of interest" description="Disordered" evidence="1">
    <location>
        <begin position="130"/>
        <end position="154"/>
    </location>
</feature>
<protein>
    <submittedName>
        <fullName evidence="2">Uncharacterized protein</fullName>
    </submittedName>
</protein>
<evidence type="ECO:0000313" key="3">
    <source>
        <dbReference type="Proteomes" id="UP000273001"/>
    </source>
</evidence>
<gene>
    <name evidence="2" type="ORF">D5R93_07190</name>
</gene>